<keyword evidence="2" id="KW-0812">Transmembrane</keyword>
<comment type="caution">
    <text evidence="3">The sequence shown here is derived from an EMBL/GenBank/DDBJ whole genome shotgun (WGS) entry which is preliminary data.</text>
</comment>
<keyword evidence="4" id="KW-1185">Reference proteome</keyword>
<feature type="transmembrane region" description="Helical" evidence="2">
    <location>
        <begin position="79"/>
        <end position="104"/>
    </location>
</feature>
<dbReference type="Pfam" id="PF14559">
    <property type="entry name" value="TPR_19"/>
    <property type="match status" value="1"/>
</dbReference>
<name>A0A5C6AJD0_9BACT</name>
<accession>A0A5C6AJD0</accession>
<feature type="region of interest" description="Disordered" evidence="1">
    <location>
        <begin position="239"/>
        <end position="275"/>
    </location>
</feature>
<evidence type="ECO:0000256" key="2">
    <source>
        <dbReference type="SAM" id="Phobius"/>
    </source>
</evidence>
<reference evidence="3 4" key="1">
    <citation type="submission" date="2019-02" db="EMBL/GenBank/DDBJ databases">
        <title>Deep-cultivation of Planctomycetes and their phenomic and genomic characterization uncovers novel biology.</title>
        <authorList>
            <person name="Wiegand S."/>
            <person name="Jogler M."/>
            <person name="Boedeker C."/>
            <person name="Pinto D."/>
            <person name="Vollmers J."/>
            <person name="Rivas-Marin E."/>
            <person name="Kohn T."/>
            <person name="Peeters S.H."/>
            <person name="Heuer A."/>
            <person name="Rast P."/>
            <person name="Oberbeckmann S."/>
            <person name="Bunk B."/>
            <person name="Jeske O."/>
            <person name="Meyerdierks A."/>
            <person name="Storesund J.E."/>
            <person name="Kallscheuer N."/>
            <person name="Luecker S."/>
            <person name="Lage O.M."/>
            <person name="Pohl T."/>
            <person name="Merkel B.J."/>
            <person name="Hornburger P."/>
            <person name="Mueller R.-W."/>
            <person name="Bruemmer F."/>
            <person name="Labrenz M."/>
            <person name="Spormann A.M."/>
            <person name="Op Den Camp H."/>
            <person name="Overmann J."/>
            <person name="Amann R."/>
            <person name="Jetten M.S.M."/>
            <person name="Mascher T."/>
            <person name="Medema M.H."/>
            <person name="Devos D.P."/>
            <person name="Kaster A.-K."/>
            <person name="Ovreas L."/>
            <person name="Rohde M."/>
            <person name="Galperin M.Y."/>
            <person name="Jogler C."/>
        </authorList>
    </citation>
    <scope>NUCLEOTIDE SEQUENCE [LARGE SCALE GENOMIC DNA]</scope>
    <source>
        <strain evidence="3 4">Pla108</strain>
    </source>
</reference>
<keyword evidence="2" id="KW-1133">Transmembrane helix</keyword>
<evidence type="ECO:0000313" key="4">
    <source>
        <dbReference type="Proteomes" id="UP000317421"/>
    </source>
</evidence>
<evidence type="ECO:0008006" key="5">
    <source>
        <dbReference type="Google" id="ProtNLM"/>
    </source>
</evidence>
<dbReference type="EMBL" id="SJPR01000001">
    <property type="protein sequence ID" value="TWT99577.1"/>
    <property type="molecule type" value="Genomic_DNA"/>
</dbReference>
<gene>
    <name evidence="3" type="ORF">Pla108_05200</name>
</gene>
<sequence>MLAIGGTDTLRAVVRTGVAGLFVALRPAICVFESPSPASLSRVTPQKVGFLPRRKPRRHLHWAAYLWPGLPHLWVRGSLAGLTLALAFSVLLNVLVLATLVWPAWLESRLKFACAATAVVLWFAALWETRGELRRLAAERDAADSDEPAVPLPSEITVNDQLLTEAQTNYLRGDWLAAERLLRQAIRRDRDDFEARFWLVSVLRSAGRLRHAERLLRRVERLDAAAAWRHEIADERRRLTAAAPTQPQQIDDEPTILPIATAREDGGRQSRRHAA</sequence>
<dbReference type="Proteomes" id="UP000317421">
    <property type="component" value="Unassembled WGS sequence"/>
</dbReference>
<keyword evidence="2" id="KW-0472">Membrane</keyword>
<proteinExistence type="predicted"/>
<dbReference type="AlphaFoldDB" id="A0A5C6AJD0"/>
<evidence type="ECO:0000256" key="1">
    <source>
        <dbReference type="SAM" id="MobiDB-lite"/>
    </source>
</evidence>
<dbReference type="SUPFAM" id="SSF48452">
    <property type="entry name" value="TPR-like"/>
    <property type="match status" value="1"/>
</dbReference>
<dbReference type="InterPro" id="IPR011990">
    <property type="entry name" value="TPR-like_helical_dom_sf"/>
</dbReference>
<dbReference type="Gene3D" id="1.25.40.10">
    <property type="entry name" value="Tetratricopeptide repeat domain"/>
    <property type="match status" value="1"/>
</dbReference>
<protein>
    <recommendedName>
        <fullName evidence="5">Tetratricopeptide repeat protein</fullName>
    </recommendedName>
</protein>
<evidence type="ECO:0000313" key="3">
    <source>
        <dbReference type="EMBL" id="TWT99577.1"/>
    </source>
</evidence>
<organism evidence="3 4">
    <name type="scientific">Botrimarina colliarenosi</name>
    <dbReference type="NCBI Taxonomy" id="2528001"/>
    <lineage>
        <taxon>Bacteria</taxon>
        <taxon>Pseudomonadati</taxon>
        <taxon>Planctomycetota</taxon>
        <taxon>Planctomycetia</taxon>
        <taxon>Pirellulales</taxon>
        <taxon>Lacipirellulaceae</taxon>
        <taxon>Botrimarina</taxon>
    </lineage>
</organism>